<dbReference type="PANTHER" id="PTHR24260">
    <property type="match status" value="1"/>
</dbReference>
<dbReference type="GO" id="GO:0006508">
    <property type="term" value="P:proteolysis"/>
    <property type="evidence" value="ECO:0007669"/>
    <property type="project" value="InterPro"/>
</dbReference>
<dbReference type="SMART" id="SM00020">
    <property type="entry name" value="Tryp_SPc"/>
    <property type="match status" value="1"/>
</dbReference>
<dbReference type="AlphaFoldDB" id="A0A8S1CRC8"/>
<keyword evidence="3" id="KW-1185">Reference proteome</keyword>
<sequence length="293" mass="32184">MAITRNEPLFQGVEVSGKSNHSNAGMKTAIALSLILVVAAQAVHWAKMQSYRNGNTRPLYQVMIVINPGLQSAICGGSLIKQDKVLTLAHCCLGGTSFAVYLGTNNRDNSEITQKVVGSERATIHERYNASSNANDLCIIHLDREVRGQDITTIRLPSRSQVAVTFERQKALVSGWNLTKIDENITKVIMLQAEVTIILNNVCKKVYPQFTGTETLCAYASRGDDCDYGHIPGMLTIFEFDGVETQIGIGSYGPPEIEEAAAGDCGSRLPDVYVRLTEYLDWIEKWTGVTIRP</sequence>
<dbReference type="PANTHER" id="PTHR24260:SF134">
    <property type="entry name" value="AT07769P-RELATED"/>
    <property type="match status" value="1"/>
</dbReference>
<name>A0A8S1CRC8_9INSE</name>
<proteinExistence type="predicted"/>
<organism evidence="2 3">
    <name type="scientific">Cloeon dipterum</name>
    <dbReference type="NCBI Taxonomy" id="197152"/>
    <lineage>
        <taxon>Eukaryota</taxon>
        <taxon>Metazoa</taxon>
        <taxon>Ecdysozoa</taxon>
        <taxon>Arthropoda</taxon>
        <taxon>Hexapoda</taxon>
        <taxon>Insecta</taxon>
        <taxon>Pterygota</taxon>
        <taxon>Palaeoptera</taxon>
        <taxon>Ephemeroptera</taxon>
        <taxon>Pisciforma</taxon>
        <taxon>Baetidae</taxon>
        <taxon>Cloeon</taxon>
    </lineage>
</organism>
<dbReference type="PRINTS" id="PR00722">
    <property type="entry name" value="CHYMOTRYPSIN"/>
</dbReference>
<feature type="domain" description="Peptidase S1" evidence="1">
    <location>
        <begin position="60"/>
        <end position="288"/>
    </location>
</feature>
<evidence type="ECO:0000313" key="2">
    <source>
        <dbReference type="EMBL" id="CAB3372509.1"/>
    </source>
</evidence>
<dbReference type="GO" id="GO:0004252">
    <property type="term" value="F:serine-type endopeptidase activity"/>
    <property type="evidence" value="ECO:0007669"/>
    <property type="project" value="InterPro"/>
</dbReference>
<accession>A0A8S1CRC8</accession>
<dbReference type="Pfam" id="PF00089">
    <property type="entry name" value="Trypsin"/>
    <property type="match status" value="1"/>
</dbReference>
<dbReference type="SUPFAM" id="SSF50494">
    <property type="entry name" value="Trypsin-like serine proteases"/>
    <property type="match status" value="1"/>
</dbReference>
<comment type="caution">
    <text evidence="2">The sequence shown here is derived from an EMBL/GenBank/DDBJ whole genome shotgun (WGS) entry which is preliminary data.</text>
</comment>
<dbReference type="InterPro" id="IPR043504">
    <property type="entry name" value="Peptidase_S1_PA_chymotrypsin"/>
</dbReference>
<dbReference type="PROSITE" id="PS50240">
    <property type="entry name" value="TRYPSIN_DOM"/>
    <property type="match status" value="1"/>
</dbReference>
<dbReference type="EMBL" id="CADEPI010000073">
    <property type="protein sequence ID" value="CAB3372509.1"/>
    <property type="molecule type" value="Genomic_DNA"/>
</dbReference>
<dbReference type="InterPro" id="IPR001254">
    <property type="entry name" value="Trypsin_dom"/>
</dbReference>
<dbReference type="CDD" id="cd00190">
    <property type="entry name" value="Tryp_SPc"/>
    <property type="match status" value="1"/>
</dbReference>
<dbReference type="InterPro" id="IPR001314">
    <property type="entry name" value="Peptidase_S1A"/>
</dbReference>
<dbReference type="Gene3D" id="2.40.10.10">
    <property type="entry name" value="Trypsin-like serine proteases"/>
    <property type="match status" value="1"/>
</dbReference>
<evidence type="ECO:0000313" key="3">
    <source>
        <dbReference type="Proteomes" id="UP000494165"/>
    </source>
</evidence>
<dbReference type="InterPro" id="IPR051333">
    <property type="entry name" value="CLIP_Serine_Protease"/>
</dbReference>
<evidence type="ECO:0000259" key="1">
    <source>
        <dbReference type="PROSITE" id="PS50240"/>
    </source>
</evidence>
<dbReference type="Proteomes" id="UP000494165">
    <property type="component" value="Unassembled WGS sequence"/>
</dbReference>
<reference evidence="2 3" key="1">
    <citation type="submission" date="2020-04" db="EMBL/GenBank/DDBJ databases">
        <authorList>
            <person name="Alioto T."/>
            <person name="Alioto T."/>
            <person name="Gomez Garrido J."/>
        </authorList>
    </citation>
    <scope>NUCLEOTIDE SEQUENCE [LARGE SCALE GENOMIC DNA]</scope>
</reference>
<gene>
    <name evidence="2" type="ORF">CLODIP_2_CD12836</name>
</gene>
<dbReference type="InterPro" id="IPR009003">
    <property type="entry name" value="Peptidase_S1_PA"/>
</dbReference>
<dbReference type="OrthoDB" id="5565075at2759"/>
<protein>
    <recommendedName>
        <fullName evidence="1">Peptidase S1 domain-containing protein</fullName>
    </recommendedName>
</protein>